<evidence type="ECO:0000256" key="1">
    <source>
        <dbReference type="SAM" id="Phobius"/>
    </source>
</evidence>
<evidence type="ECO:0000313" key="2">
    <source>
        <dbReference type="EMBL" id="QJE73171.1"/>
    </source>
</evidence>
<organism evidence="2 3">
    <name type="scientific">Aerophototrophica crusticola</name>
    <dbReference type="NCBI Taxonomy" id="1709002"/>
    <lineage>
        <taxon>Bacteria</taxon>
        <taxon>Pseudomonadati</taxon>
        <taxon>Pseudomonadota</taxon>
        <taxon>Alphaproteobacteria</taxon>
        <taxon>Rhodospirillales</taxon>
        <taxon>Rhodospirillaceae</taxon>
        <taxon>Aerophototrophica</taxon>
    </lineage>
</organism>
<accession>A0A858R6Y7</accession>
<proteinExistence type="predicted"/>
<keyword evidence="1" id="KW-0472">Membrane</keyword>
<dbReference type="AlphaFoldDB" id="A0A858R6Y7"/>
<reference evidence="2" key="1">
    <citation type="submission" date="2020-04" db="EMBL/GenBank/DDBJ databases">
        <title>A desert anoxygenic phototrophic bacterium fixes CO2 using RubisCO under aerobic conditions.</title>
        <authorList>
            <person name="Tang K."/>
        </authorList>
    </citation>
    <scope>NUCLEOTIDE SEQUENCE [LARGE SCALE GENOMIC DNA]</scope>
    <source>
        <strain evidence="2">MIMtkB3</strain>
    </source>
</reference>
<keyword evidence="1" id="KW-1133">Transmembrane helix</keyword>
<feature type="transmembrane region" description="Helical" evidence="1">
    <location>
        <begin position="35"/>
        <end position="52"/>
    </location>
</feature>
<name>A0A858R6Y7_9PROT</name>
<keyword evidence="3" id="KW-1185">Reference proteome</keyword>
<dbReference type="KEGG" id="acru:HHL28_08800"/>
<evidence type="ECO:0000313" key="3">
    <source>
        <dbReference type="Proteomes" id="UP000501891"/>
    </source>
</evidence>
<dbReference type="Proteomes" id="UP000501891">
    <property type="component" value="Chromosome"/>
</dbReference>
<gene>
    <name evidence="2" type="ORF">HHL28_08800</name>
</gene>
<keyword evidence="1" id="KW-0812">Transmembrane</keyword>
<feature type="transmembrane region" description="Helical" evidence="1">
    <location>
        <begin position="7"/>
        <end position="29"/>
    </location>
</feature>
<sequence>MQRRRSITAIVLYAVGGAALLVSLFTLSAPTAESYGPGLVGLLLGFVLLGLARACQQLSRIRDILEKRN</sequence>
<dbReference type="EMBL" id="CP051775">
    <property type="protein sequence ID" value="QJE73171.1"/>
    <property type="molecule type" value="Genomic_DNA"/>
</dbReference>
<protein>
    <submittedName>
        <fullName evidence="2">Uncharacterized protein</fullName>
    </submittedName>
</protein>